<evidence type="ECO:0000256" key="8">
    <source>
        <dbReference type="ARBA" id="ARBA00023065"/>
    </source>
</evidence>
<keyword evidence="10 12" id="KW-0739">Sodium transport</keyword>
<evidence type="ECO:0000313" key="13">
    <source>
        <dbReference type="EMBL" id="GFY69010.1"/>
    </source>
</evidence>
<keyword evidence="4 12" id="KW-0894">Sodium channel</keyword>
<evidence type="ECO:0000256" key="9">
    <source>
        <dbReference type="ARBA" id="ARBA00023136"/>
    </source>
</evidence>
<keyword evidence="6" id="KW-1133">Transmembrane helix</keyword>
<evidence type="ECO:0000256" key="10">
    <source>
        <dbReference type="ARBA" id="ARBA00023201"/>
    </source>
</evidence>
<comment type="subcellular location">
    <subcellularLocation>
        <location evidence="1">Membrane</location>
        <topology evidence="1">Multi-pass membrane protein</topology>
    </subcellularLocation>
</comment>
<keyword evidence="3 12" id="KW-0813">Transport</keyword>
<organism evidence="13 14">
    <name type="scientific">Trichonephila inaurata madagascariensis</name>
    <dbReference type="NCBI Taxonomy" id="2747483"/>
    <lineage>
        <taxon>Eukaryota</taxon>
        <taxon>Metazoa</taxon>
        <taxon>Ecdysozoa</taxon>
        <taxon>Arthropoda</taxon>
        <taxon>Chelicerata</taxon>
        <taxon>Arachnida</taxon>
        <taxon>Araneae</taxon>
        <taxon>Araneomorphae</taxon>
        <taxon>Entelegynae</taxon>
        <taxon>Araneoidea</taxon>
        <taxon>Nephilidae</taxon>
        <taxon>Trichonephila</taxon>
        <taxon>Trichonephila inaurata</taxon>
    </lineage>
</organism>
<comment type="similarity">
    <text evidence="2 12">Belongs to the amiloride-sensitive sodium channel (TC 1.A.6) family.</text>
</comment>
<evidence type="ECO:0000256" key="1">
    <source>
        <dbReference type="ARBA" id="ARBA00004141"/>
    </source>
</evidence>
<keyword evidence="11 12" id="KW-0407">Ion channel</keyword>
<dbReference type="Pfam" id="PF00858">
    <property type="entry name" value="ASC"/>
    <property type="match status" value="1"/>
</dbReference>
<proteinExistence type="inferred from homology"/>
<dbReference type="OrthoDB" id="6501935at2759"/>
<keyword evidence="8 12" id="KW-0406">Ion transport</keyword>
<dbReference type="Proteomes" id="UP000886998">
    <property type="component" value="Unassembled WGS sequence"/>
</dbReference>
<evidence type="ECO:0000256" key="12">
    <source>
        <dbReference type="RuleBase" id="RU000679"/>
    </source>
</evidence>
<dbReference type="GO" id="GO:0016020">
    <property type="term" value="C:membrane"/>
    <property type="evidence" value="ECO:0007669"/>
    <property type="project" value="UniProtKB-SubCell"/>
</dbReference>
<evidence type="ECO:0000256" key="6">
    <source>
        <dbReference type="ARBA" id="ARBA00022989"/>
    </source>
</evidence>
<comment type="caution">
    <text evidence="13">The sequence shown here is derived from an EMBL/GenBank/DDBJ whole genome shotgun (WGS) entry which is preliminary data.</text>
</comment>
<keyword evidence="14" id="KW-1185">Reference proteome</keyword>
<dbReference type="InterPro" id="IPR001873">
    <property type="entry name" value="ENaC"/>
</dbReference>
<protein>
    <submittedName>
        <fullName evidence="13">Uncharacterized protein</fullName>
    </submittedName>
</protein>
<dbReference type="AlphaFoldDB" id="A0A8X6YA68"/>
<sequence length="348" mass="39624">MAKEKRYIDILELSMIPGIAAIIQSKSCNKFSFRVGILLCAVTGFVWQTKVLVEEYLRYPTVLHVEERHIKVTRLPGVTFCYANGLQGVTYCPETGCKRLTVKEFKELYPGEKVPTLHDDFLLPVNLSEIYLLPPKKLLKLVNAGMSYGPTIRPYYSYFNSMKLPYAILKTAPFVRSHSNFPPKCYYFNVIEINETLKGIIRNAETLAGIELHLRNIILPDSGRRMDIELGTGQISVHSRNNFNNPFLTGMSVERGKNVILRVKQVLKKSLPYPYETDCRDYAAEIEERSSPGPTNQLHQNLNSCLTGYELTTTTTRLPRPCLHKYILEGEHGNERSDGMLLVSRTLL</sequence>
<evidence type="ECO:0000256" key="3">
    <source>
        <dbReference type="ARBA" id="ARBA00022448"/>
    </source>
</evidence>
<evidence type="ECO:0000256" key="5">
    <source>
        <dbReference type="ARBA" id="ARBA00022692"/>
    </source>
</evidence>
<evidence type="ECO:0000313" key="14">
    <source>
        <dbReference type="Proteomes" id="UP000886998"/>
    </source>
</evidence>
<evidence type="ECO:0000256" key="2">
    <source>
        <dbReference type="ARBA" id="ARBA00007193"/>
    </source>
</evidence>
<gene>
    <name evidence="13" type="ORF">TNIN_152381</name>
</gene>
<dbReference type="GO" id="GO:0005272">
    <property type="term" value="F:sodium channel activity"/>
    <property type="evidence" value="ECO:0007669"/>
    <property type="project" value="UniProtKB-KW"/>
</dbReference>
<evidence type="ECO:0000256" key="11">
    <source>
        <dbReference type="ARBA" id="ARBA00023303"/>
    </source>
</evidence>
<dbReference type="EMBL" id="BMAV01017394">
    <property type="protein sequence ID" value="GFY69010.1"/>
    <property type="molecule type" value="Genomic_DNA"/>
</dbReference>
<evidence type="ECO:0000256" key="7">
    <source>
        <dbReference type="ARBA" id="ARBA00023053"/>
    </source>
</evidence>
<evidence type="ECO:0000256" key="4">
    <source>
        <dbReference type="ARBA" id="ARBA00022461"/>
    </source>
</evidence>
<keyword evidence="5 12" id="KW-0812">Transmembrane</keyword>
<keyword evidence="7" id="KW-0915">Sodium</keyword>
<keyword evidence="9" id="KW-0472">Membrane</keyword>
<accession>A0A8X6YA68</accession>
<name>A0A8X6YA68_9ARAC</name>
<reference evidence="13" key="1">
    <citation type="submission" date="2020-08" db="EMBL/GenBank/DDBJ databases">
        <title>Multicomponent nature underlies the extraordinary mechanical properties of spider dragline silk.</title>
        <authorList>
            <person name="Kono N."/>
            <person name="Nakamura H."/>
            <person name="Mori M."/>
            <person name="Yoshida Y."/>
            <person name="Ohtoshi R."/>
            <person name="Malay A.D."/>
            <person name="Moran D.A.P."/>
            <person name="Tomita M."/>
            <person name="Numata K."/>
            <person name="Arakawa K."/>
        </authorList>
    </citation>
    <scope>NUCLEOTIDE SEQUENCE</scope>
</reference>